<dbReference type="SMART" id="SM01318">
    <property type="entry name" value="SVWC"/>
    <property type="match status" value="1"/>
</dbReference>
<feature type="chain" id="PRO_5003254716" evidence="3">
    <location>
        <begin position="23"/>
        <end position="159"/>
    </location>
</feature>
<proteinExistence type="evidence at transcript level"/>
<reference evidence="5" key="1">
    <citation type="journal article" date="2011" name="BMC Genomics">
        <title>A further insight into the sialome of the tropical bont tick, Amblyomma variegatum.</title>
        <authorList>
            <person name="Ribeiro J.M."/>
            <person name="Anderson J.M."/>
            <person name="Manoukis N.C."/>
            <person name="Meng Z."/>
            <person name="Francishetti I.M."/>
        </authorList>
    </citation>
    <scope>NUCLEOTIDE SEQUENCE</scope>
    <source>
        <strain evidence="5">Amb_var-1775</strain>
        <tissue evidence="5">Salivary gland</tissue>
    </source>
</reference>
<comment type="subcellular location">
    <subcellularLocation>
        <location evidence="1">Secreted</location>
    </subcellularLocation>
</comment>
<feature type="non-terminal residue" evidence="5">
    <location>
        <position position="159"/>
    </location>
</feature>
<evidence type="ECO:0000256" key="2">
    <source>
        <dbReference type="ARBA" id="ARBA00022525"/>
    </source>
</evidence>
<accession>F0J8F7</accession>
<dbReference type="GO" id="GO:0005576">
    <property type="term" value="C:extracellular region"/>
    <property type="evidence" value="ECO:0007669"/>
    <property type="project" value="UniProtKB-SubCell"/>
</dbReference>
<name>F0J8F7_AMBVA</name>
<dbReference type="EMBL" id="BK007158">
    <property type="protein sequence ID" value="DAA34184.1"/>
    <property type="molecule type" value="mRNA"/>
</dbReference>
<organism evidence="5">
    <name type="scientific">Amblyomma variegatum</name>
    <name type="common">Tropical bont tick</name>
    <dbReference type="NCBI Taxonomy" id="34610"/>
    <lineage>
        <taxon>Eukaryota</taxon>
        <taxon>Metazoa</taxon>
        <taxon>Ecdysozoa</taxon>
        <taxon>Arthropoda</taxon>
        <taxon>Chelicerata</taxon>
        <taxon>Arachnida</taxon>
        <taxon>Acari</taxon>
        <taxon>Parasitiformes</taxon>
        <taxon>Ixodida</taxon>
        <taxon>Ixodoidea</taxon>
        <taxon>Ixodidae</taxon>
        <taxon>Amblyomminae</taxon>
        <taxon>Amblyomma</taxon>
    </lineage>
</organism>
<evidence type="ECO:0000256" key="1">
    <source>
        <dbReference type="ARBA" id="ARBA00004613"/>
    </source>
</evidence>
<keyword evidence="2" id="KW-0964">Secreted</keyword>
<sequence>MALTSWNVCFILHICACVAVDAEVSGPTVAFLSGPRGSKGASGNCQFDRYFFKTPYYPKNICMKVTCYASEKRLVAESCATQPPSEKSCILKTQPMTGKFPRCCAVYICNDNEAVSFGISVTYTANGTKAPPDQISVRATGNWSAETRYLLSTCNGGTC</sequence>
<dbReference type="Pfam" id="PF15430">
    <property type="entry name" value="SVWC"/>
    <property type="match status" value="1"/>
</dbReference>
<feature type="signal peptide" evidence="3">
    <location>
        <begin position="1"/>
        <end position="22"/>
    </location>
</feature>
<protein>
    <submittedName>
        <fullName evidence="5">Hypothetical secreted protein 1775</fullName>
    </submittedName>
</protein>
<dbReference type="InterPro" id="IPR029277">
    <property type="entry name" value="SVWC_dom"/>
</dbReference>
<feature type="domain" description="Single" evidence="4">
    <location>
        <begin position="45"/>
        <end position="109"/>
    </location>
</feature>
<evidence type="ECO:0000259" key="4">
    <source>
        <dbReference type="SMART" id="SM01318"/>
    </source>
</evidence>
<dbReference type="AlphaFoldDB" id="F0J8F7"/>
<keyword evidence="3" id="KW-0732">Signal</keyword>
<evidence type="ECO:0000256" key="3">
    <source>
        <dbReference type="SAM" id="SignalP"/>
    </source>
</evidence>
<evidence type="ECO:0000313" key="5">
    <source>
        <dbReference type="EMBL" id="DAA34184.1"/>
    </source>
</evidence>